<gene>
    <name evidence="2" type="ORF">ACFPPC_01480</name>
</gene>
<dbReference type="InterPro" id="IPR036086">
    <property type="entry name" value="ParB/Sulfiredoxin_sf"/>
</dbReference>
<dbReference type="RefSeq" id="WP_377006102.1">
    <property type="nucleotide sequence ID" value="NZ_JBHSLV010000002.1"/>
</dbReference>
<dbReference type="InterPro" id="IPR050336">
    <property type="entry name" value="Chromosome_partition/occlusion"/>
</dbReference>
<name>A0ABW0H7S3_9HYPH</name>
<evidence type="ECO:0000313" key="3">
    <source>
        <dbReference type="Proteomes" id="UP001596104"/>
    </source>
</evidence>
<dbReference type="Gene3D" id="3.90.1530.10">
    <property type="entry name" value="Conserved hypothetical protein from pyrococcus furiosus pfu- 392566-001, ParB domain"/>
    <property type="match status" value="1"/>
</dbReference>
<dbReference type="PANTHER" id="PTHR33375">
    <property type="entry name" value="CHROMOSOME-PARTITIONING PROTEIN PARB-RELATED"/>
    <property type="match status" value="1"/>
</dbReference>
<organism evidence="2 3">
    <name type="scientific">Bosea vestrisii</name>
    <dbReference type="NCBI Taxonomy" id="151416"/>
    <lineage>
        <taxon>Bacteria</taxon>
        <taxon>Pseudomonadati</taxon>
        <taxon>Pseudomonadota</taxon>
        <taxon>Alphaproteobacteria</taxon>
        <taxon>Hyphomicrobiales</taxon>
        <taxon>Boseaceae</taxon>
        <taxon>Bosea</taxon>
    </lineage>
</organism>
<dbReference type="Proteomes" id="UP001596104">
    <property type="component" value="Unassembled WGS sequence"/>
</dbReference>
<protein>
    <submittedName>
        <fullName evidence="2">ParB/Srx family N-terminal domain-containing protein</fullName>
    </submittedName>
</protein>
<evidence type="ECO:0000313" key="2">
    <source>
        <dbReference type="EMBL" id="MFC5391309.1"/>
    </source>
</evidence>
<dbReference type="Pfam" id="PF02195">
    <property type="entry name" value="ParB_N"/>
    <property type="match status" value="1"/>
</dbReference>
<keyword evidence="3" id="KW-1185">Reference proteome</keyword>
<feature type="domain" description="ParB-like N-terminal" evidence="1">
    <location>
        <begin position="23"/>
        <end position="109"/>
    </location>
</feature>
<dbReference type="CDD" id="cd16403">
    <property type="entry name" value="ParB_N_like_MT"/>
    <property type="match status" value="1"/>
</dbReference>
<proteinExistence type="predicted"/>
<dbReference type="SUPFAM" id="SSF110849">
    <property type="entry name" value="ParB/Sulfiredoxin"/>
    <property type="match status" value="1"/>
</dbReference>
<accession>A0ABW0H7S3</accession>
<comment type="caution">
    <text evidence="2">The sequence shown here is derived from an EMBL/GenBank/DDBJ whole genome shotgun (WGS) entry which is preliminary data.</text>
</comment>
<dbReference type="InterPro" id="IPR003115">
    <property type="entry name" value="ParB_N"/>
</dbReference>
<evidence type="ECO:0000259" key="1">
    <source>
        <dbReference type="SMART" id="SM00470"/>
    </source>
</evidence>
<dbReference type="SMART" id="SM00470">
    <property type="entry name" value="ParB"/>
    <property type="match status" value="1"/>
</dbReference>
<dbReference type="PANTHER" id="PTHR33375:SF1">
    <property type="entry name" value="CHROMOSOME-PARTITIONING PROTEIN PARB-RELATED"/>
    <property type="match status" value="1"/>
</dbReference>
<sequence length="153" mass="16569">MSNSSEYAKLKPNYGIQISRQIELRPVASLRPSARNARTHSKAQVAQIARSIEQFGFTNPLLIDEKGGVLAGHGRLRAANDLQLTEVPTLCVAGLSAAQRRALMLADNKIAENAGWDRDLLAVELGELTGLLDAHVYLSLGSIDCNWPVCMSS</sequence>
<dbReference type="EMBL" id="JBHSLV010000002">
    <property type="protein sequence ID" value="MFC5391309.1"/>
    <property type="molecule type" value="Genomic_DNA"/>
</dbReference>
<reference evidence="3" key="1">
    <citation type="journal article" date="2019" name="Int. J. Syst. Evol. Microbiol.">
        <title>The Global Catalogue of Microorganisms (GCM) 10K type strain sequencing project: providing services to taxonomists for standard genome sequencing and annotation.</title>
        <authorList>
            <consortium name="The Broad Institute Genomics Platform"/>
            <consortium name="The Broad Institute Genome Sequencing Center for Infectious Disease"/>
            <person name="Wu L."/>
            <person name="Ma J."/>
        </authorList>
    </citation>
    <scope>NUCLEOTIDE SEQUENCE [LARGE SCALE GENOMIC DNA]</scope>
    <source>
        <strain evidence="3">CGMCC 1.16326</strain>
    </source>
</reference>